<dbReference type="AlphaFoldDB" id="A0A0G4J5N5"/>
<organism evidence="1 3">
    <name type="scientific">Plasmodiophora brassicae</name>
    <name type="common">Clubroot disease agent</name>
    <dbReference type="NCBI Taxonomy" id="37360"/>
    <lineage>
        <taxon>Eukaryota</taxon>
        <taxon>Sar</taxon>
        <taxon>Rhizaria</taxon>
        <taxon>Endomyxa</taxon>
        <taxon>Phytomyxea</taxon>
        <taxon>Plasmodiophorida</taxon>
        <taxon>Plasmodiophoridae</taxon>
        <taxon>Plasmodiophora</taxon>
    </lineage>
</organism>
<dbReference type="OMA" id="DAHNANI"/>
<keyword evidence="3" id="KW-1185">Reference proteome</keyword>
<dbReference type="EMBL" id="OVEO01000003">
    <property type="protein sequence ID" value="SPQ94939.1"/>
    <property type="molecule type" value="Genomic_DNA"/>
</dbReference>
<evidence type="ECO:0000313" key="1">
    <source>
        <dbReference type="EMBL" id="CEP02832.1"/>
    </source>
</evidence>
<dbReference type="Proteomes" id="UP000039324">
    <property type="component" value="Unassembled WGS sequence"/>
</dbReference>
<proteinExistence type="predicted"/>
<protein>
    <submittedName>
        <fullName evidence="1">Uncharacterized protein</fullName>
    </submittedName>
</protein>
<reference evidence="2 4" key="2">
    <citation type="submission" date="2018-03" db="EMBL/GenBank/DDBJ databases">
        <authorList>
            <person name="Fogelqvist J."/>
        </authorList>
    </citation>
    <scope>NUCLEOTIDE SEQUENCE [LARGE SCALE GENOMIC DNA]</scope>
</reference>
<dbReference type="Proteomes" id="UP000290189">
    <property type="component" value="Unassembled WGS sequence"/>
</dbReference>
<reference evidence="1 3" key="1">
    <citation type="submission" date="2015-02" db="EMBL/GenBank/DDBJ databases">
        <authorList>
            <person name="Chooi Y.-H."/>
        </authorList>
    </citation>
    <scope>NUCLEOTIDE SEQUENCE [LARGE SCALE GENOMIC DNA]</scope>
    <source>
        <strain evidence="1">E3</strain>
    </source>
</reference>
<name>A0A0G4J5N5_PLABS</name>
<dbReference type="OrthoDB" id="204494at2759"/>
<gene>
    <name evidence="1" type="ORF">PBRA_002799</name>
    <name evidence="2" type="ORF">PLBR_LOCUS2154</name>
</gene>
<evidence type="ECO:0000313" key="2">
    <source>
        <dbReference type="EMBL" id="SPQ94939.1"/>
    </source>
</evidence>
<evidence type="ECO:0000313" key="3">
    <source>
        <dbReference type="Proteomes" id="UP000039324"/>
    </source>
</evidence>
<keyword evidence="2" id="KW-0496">Mitochondrion</keyword>
<dbReference type="EMBL" id="CDSF01000133">
    <property type="protein sequence ID" value="CEP02832.1"/>
    <property type="molecule type" value="Genomic_DNA"/>
</dbReference>
<geneLocation type="mitochondrion" evidence="2"/>
<accession>A0A0G4J5N5</accession>
<evidence type="ECO:0000313" key="4">
    <source>
        <dbReference type="Proteomes" id="UP000290189"/>
    </source>
</evidence>
<sequence length="292" mass="32807">MSSLVDTKPLAALWSRARRLASQWTRSALKGIHEATAFVADQTPAHPVLGDVARDVTYKRVFFTSISALQGIPVWNRQRTLSQERAVEISQHLKQRPRLPGVITLFEKVSSKGVPELGVVDGQHRLAAVQLLVRQGAWDAHNANIAVDLFRVGDDNDIADLFSDINRAEPVLLVDLPESGADDTTKEKLNRAIEQIRAKFPTMFRPSQQCRPPHLNVDVLRDEIWQSDLLDKVPVDNLSQYLLDANHAMHERTDAQWRKALSGKSRAFKKALTKARDNACYLALDKSWLNPT</sequence>